<keyword evidence="1 6" id="KW-0963">Cytoplasm</keyword>
<feature type="binding site" evidence="6">
    <location>
        <position position="73"/>
    </location>
    <ligand>
        <name>S-adenosyl-L-methionine</name>
        <dbReference type="ChEBI" id="CHEBI:59789"/>
    </ligand>
</feature>
<dbReference type="Proteomes" id="UP000811481">
    <property type="component" value="Unassembled WGS sequence"/>
</dbReference>
<comment type="caution">
    <text evidence="7">The sequence shown here is derived from an EMBL/GenBank/DDBJ whole genome shotgun (WGS) entry which is preliminary data.</text>
</comment>
<dbReference type="Pfam" id="PF02527">
    <property type="entry name" value="GidB"/>
    <property type="match status" value="1"/>
</dbReference>
<comment type="similarity">
    <text evidence="6">Belongs to the methyltransferase superfamily. RNA methyltransferase RsmG family.</text>
</comment>
<evidence type="ECO:0000256" key="1">
    <source>
        <dbReference type="ARBA" id="ARBA00022490"/>
    </source>
</evidence>
<keyword evidence="2 6" id="KW-0698">rRNA processing</keyword>
<evidence type="ECO:0000256" key="5">
    <source>
        <dbReference type="ARBA" id="ARBA00022691"/>
    </source>
</evidence>
<keyword evidence="8" id="KW-1185">Reference proteome</keyword>
<dbReference type="InterPro" id="IPR029063">
    <property type="entry name" value="SAM-dependent_MTases_sf"/>
</dbReference>
<evidence type="ECO:0000313" key="7">
    <source>
        <dbReference type="EMBL" id="MBS2126366.1"/>
    </source>
</evidence>
<keyword evidence="5 6" id="KW-0949">S-adenosyl-L-methionine</keyword>
<protein>
    <recommendedName>
        <fullName evidence="6">Ribosomal RNA small subunit methyltransferase G</fullName>
        <ecNumber evidence="6">2.1.1.-</ecNumber>
    </recommendedName>
    <alternativeName>
        <fullName evidence="6">16S rRNA 7-methylguanosine methyltransferase</fullName>
        <shortName evidence="6">16S rRNA m7G methyltransferase</shortName>
    </alternativeName>
</protein>
<dbReference type="PANTHER" id="PTHR31760:SF0">
    <property type="entry name" value="S-ADENOSYL-L-METHIONINE-DEPENDENT METHYLTRANSFERASES SUPERFAMILY PROTEIN"/>
    <property type="match status" value="1"/>
</dbReference>
<evidence type="ECO:0000313" key="8">
    <source>
        <dbReference type="Proteomes" id="UP000811481"/>
    </source>
</evidence>
<name>A0ABS5K389_9MOLU</name>
<proteinExistence type="inferred from homology"/>
<dbReference type="NCBIfam" id="TIGR00138">
    <property type="entry name" value="rsmG_gidB"/>
    <property type="match status" value="1"/>
</dbReference>
<organism evidence="7 8">
    <name type="scientific">'Fragaria x ananassa' phyllody phytoplasma</name>
    <dbReference type="NCBI Taxonomy" id="2358428"/>
    <lineage>
        <taxon>Bacteria</taxon>
        <taxon>Bacillati</taxon>
        <taxon>Mycoplasmatota</taxon>
        <taxon>Mollicutes</taxon>
        <taxon>Acholeplasmatales</taxon>
        <taxon>Acholeplasmataceae</taxon>
        <taxon>Candidatus Phytoplasma</taxon>
        <taxon>16SrXIII (Mexican periwinkle virescence group)</taxon>
    </lineage>
</organism>
<accession>A0ABS5K389</accession>
<dbReference type="PIRSF" id="PIRSF003078">
    <property type="entry name" value="GidB"/>
    <property type="match status" value="1"/>
</dbReference>
<evidence type="ECO:0000256" key="6">
    <source>
        <dbReference type="HAMAP-Rule" id="MF_00074"/>
    </source>
</evidence>
<evidence type="ECO:0000256" key="2">
    <source>
        <dbReference type="ARBA" id="ARBA00022552"/>
    </source>
</evidence>
<keyword evidence="4 6" id="KW-0808">Transferase</keyword>
<dbReference type="EMBL" id="JAGVRH010000003">
    <property type="protein sequence ID" value="MBS2126366.1"/>
    <property type="molecule type" value="Genomic_DNA"/>
</dbReference>
<evidence type="ECO:0000256" key="3">
    <source>
        <dbReference type="ARBA" id="ARBA00022603"/>
    </source>
</evidence>
<dbReference type="PANTHER" id="PTHR31760">
    <property type="entry name" value="S-ADENOSYL-L-METHIONINE-DEPENDENT METHYLTRANSFERASES SUPERFAMILY PROTEIN"/>
    <property type="match status" value="1"/>
</dbReference>
<evidence type="ECO:0000256" key="4">
    <source>
        <dbReference type="ARBA" id="ARBA00022679"/>
    </source>
</evidence>
<feature type="binding site" evidence="6">
    <location>
        <begin position="96"/>
        <end position="98"/>
    </location>
    <ligand>
        <name>S-adenosyl-L-methionine</name>
        <dbReference type="ChEBI" id="CHEBI:59789"/>
    </ligand>
</feature>
<feature type="binding site" evidence="6">
    <location>
        <begin position="124"/>
        <end position="125"/>
    </location>
    <ligand>
        <name>S-adenosyl-L-methionine</name>
        <dbReference type="ChEBI" id="CHEBI:59789"/>
    </ligand>
</feature>
<dbReference type="EC" id="2.1.1.-" evidence="6"/>
<comment type="function">
    <text evidence="6">Specifically methylates the N7 position of a guanine in 16S rRNA.</text>
</comment>
<feature type="binding site" evidence="6">
    <location>
        <position position="78"/>
    </location>
    <ligand>
        <name>S-adenosyl-L-methionine</name>
        <dbReference type="ChEBI" id="CHEBI:59789"/>
    </ligand>
</feature>
<dbReference type="CDD" id="cd02440">
    <property type="entry name" value="AdoMet_MTases"/>
    <property type="match status" value="1"/>
</dbReference>
<dbReference type="InterPro" id="IPR003682">
    <property type="entry name" value="rRNA_ssu_MeTfrase_G"/>
</dbReference>
<gene>
    <name evidence="6 7" type="primary">rsmG</name>
    <name evidence="7" type="ORF">J8J04_01485</name>
</gene>
<dbReference type="SUPFAM" id="SSF53335">
    <property type="entry name" value="S-adenosyl-L-methionine-dependent methyltransferases"/>
    <property type="match status" value="1"/>
</dbReference>
<feature type="binding site" evidence="6">
    <location>
        <position position="142"/>
    </location>
    <ligand>
        <name>S-adenosyl-L-methionine</name>
        <dbReference type="ChEBI" id="CHEBI:59789"/>
    </ligand>
</feature>
<sequence>MLCCNLLKQTFNLNNKQLEQFDFYYKFLIEENQKMNLTSLTSLSDVYYKHFYDSLALTKVFDFTQISNICDVGSGAGFPSFPLKIINPHLNIYIVESSLKKISFLKKLAFRLSLKNIYFFHQRAENHNPKTHNKGYDCVVTRALGNLSLILKWCAFLVKKKGHFIAMKGKNFAQELKDNQKLLKKMKIDLITINQLELPMNLGTRANLLFQNK</sequence>
<dbReference type="RefSeq" id="WP_212331316.1">
    <property type="nucleotide sequence ID" value="NZ_JAGVRH010000003.1"/>
</dbReference>
<comment type="subcellular location">
    <subcellularLocation>
        <location evidence="6">Cytoplasm</location>
    </subcellularLocation>
</comment>
<dbReference type="HAMAP" id="MF_00074">
    <property type="entry name" value="16SrRNA_methyltr_G"/>
    <property type="match status" value="1"/>
</dbReference>
<dbReference type="Gene3D" id="3.40.50.150">
    <property type="entry name" value="Vaccinia Virus protein VP39"/>
    <property type="match status" value="1"/>
</dbReference>
<keyword evidence="3 6" id="KW-0489">Methyltransferase</keyword>
<reference evidence="7" key="1">
    <citation type="submission" date="2021-04" db="EMBL/GenBank/DDBJ databases">
        <title>Draft genome sequence of StrPh-CL8, a phytoplasma strain causing strawberry phyllody in Chile.</title>
        <authorList>
            <person name="Cui W."/>
            <person name="Zamorano A."/>
            <person name="Fiore N."/>
        </authorList>
    </citation>
    <scope>NUCLEOTIDE SEQUENCE [LARGE SCALE GENOMIC DNA]</scope>
    <source>
        <strain evidence="7">StrPh-Cl</strain>
    </source>
</reference>